<comment type="cofactor">
    <cofactor evidence="1 16">
        <name>FAD</name>
        <dbReference type="ChEBI" id="CHEBI:57692"/>
    </cofactor>
</comment>
<dbReference type="Gene3D" id="3.90.78.10">
    <property type="entry name" value="UDP-N-acetylenolpyruvoylglucosamine reductase, C-terminal domain"/>
    <property type="match status" value="1"/>
</dbReference>
<evidence type="ECO:0000256" key="16">
    <source>
        <dbReference type="HAMAP-Rule" id="MF_00037"/>
    </source>
</evidence>
<evidence type="ECO:0000256" key="6">
    <source>
        <dbReference type="ARBA" id="ARBA00022618"/>
    </source>
</evidence>
<dbReference type="GO" id="GO:0008360">
    <property type="term" value="P:regulation of cell shape"/>
    <property type="evidence" value="ECO:0007669"/>
    <property type="project" value="UniProtKB-KW"/>
</dbReference>
<organism evidence="18 19">
    <name type="scientific">Prochlorothrix hollandica PCC 9006 = CALU 1027</name>
    <dbReference type="NCBI Taxonomy" id="317619"/>
    <lineage>
        <taxon>Bacteria</taxon>
        <taxon>Bacillati</taxon>
        <taxon>Cyanobacteriota</taxon>
        <taxon>Cyanophyceae</taxon>
        <taxon>Prochlorotrichales</taxon>
        <taxon>Prochlorotrichaceae</taxon>
        <taxon>Prochlorothrix</taxon>
    </lineage>
</organism>
<dbReference type="InterPro" id="IPR016169">
    <property type="entry name" value="FAD-bd_PCMH_sub2"/>
</dbReference>
<comment type="catalytic activity">
    <reaction evidence="15 16">
        <text>UDP-N-acetyl-alpha-D-muramate + NADP(+) = UDP-N-acetyl-3-O-(1-carboxyvinyl)-alpha-D-glucosamine + NADPH + H(+)</text>
        <dbReference type="Rhea" id="RHEA:12248"/>
        <dbReference type="ChEBI" id="CHEBI:15378"/>
        <dbReference type="ChEBI" id="CHEBI:57783"/>
        <dbReference type="ChEBI" id="CHEBI:58349"/>
        <dbReference type="ChEBI" id="CHEBI:68483"/>
        <dbReference type="ChEBI" id="CHEBI:70757"/>
        <dbReference type="EC" id="1.3.1.98"/>
    </reaction>
</comment>
<evidence type="ECO:0000256" key="7">
    <source>
        <dbReference type="ARBA" id="ARBA00022630"/>
    </source>
</evidence>
<keyword evidence="7 16" id="KW-0285">Flavoprotein</keyword>
<proteinExistence type="inferred from homology"/>
<dbReference type="Pfam" id="PF01565">
    <property type="entry name" value="FAD_binding_4"/>
    <property type="match status" value="1"/>
</dbReference>
<feature type="domain" description="FAD-binding PCMH-type" evidence="17">
    <location>
        <begin position="34"/>
        <end position="200"/>
    </location>
</feature>
<evidence type="ECO:0000256" key="2">
    <source>
        <dbReference type="ARBA" id="ARBA00003921"/>
    </source>
</evidence>
<feature type="active site" evidence="16">
    <location>
        <position position="301"/>
    </location>
</feature>
<keyword evidence="19" id="KW-1185">Reference proteome</keyword>
<dbReference type="PANTHER" id="PTHR21071">
    <property type="entry name" value="UDP-N-ACETYLENOLPYRUVOYLGLUCOSAMINE REDUCTASE"/>
    <property type="match status" value="1"/>
</dbReference>
<sequence length="315" mass="34474">MLQNCLQEQAPIQLPQTTCAIRPQVSLAPLTTLRVGGIAQWYSAPRDPLEMRICLDWAKREGFPITLLGAGSNLLISDQGLPGLVLSSRYLRGSVFDEETGQVTASAGEPLPRLAWAAARRGWEGLEWAAGIPGTVGGAVVMNAGAQGHCTADILVQAQVVDRHRTLNLTPQHLNYRYRTSCLQGDGRLVTQATFQLRPGADPQTVMANTSRNLDYRKSTQPYHLPSCGSVFRNPDPAKAAGWLIENTGLKGYQIGSAQVAHRHANFIINQGGATATDVFQLLHHVQTQVWQKWSLRLEPEVRILGNFPTLLPTF</sequence>
<dbReference type="InterPro" id="IPR006094">
    <property type="entry name" value="Oxid_FAD_bind_N"/>
</dbReference>
<comment type="function">
    <text evidence="2 16">Cell wall formation.</text>
</comment>
<dbReference type="GO" id="GO:0051301">
    <property type="term" value="P:cell division"/>
    <property type="evidence" value="ECO:0007669"/>
    <property type="project" value="UniProtKB-KW"/>
</dbReference>
<dbReference type="EMBL" id="AJTX02000006">
    <property type="protein sequence ID" value="KKI99113.1"/>
    <property type="molecule type" value="Genomic_DNA"/>
</dbReference>
<dbReference type="EC" id="1.3.1.98" evidence="16"/>
<keyword evidence="5 16" id="KW-0963">Cytoplasm</keyword>
<keyword evidence="8 16" id="KW-0274">FAD</keyword>
<dbReference type="SUPFAM" id="SSF56176">
    <property type="entry name" value="FAD-binding/transporter-associated domain-like"/>
    <property type="match status" value="1"/>
</dbReference>
<dbReference type="InterPro" id="IPR036635">
    <property type="entry name" value="MurB_C_sf"/>
</dbReference>
<evidence type="ECO:0000256" key="9">
    <source>
        <dbReference type="ARBA" id="ARBA00022857"/>
    </source>
</evidence>
<evidence type="ECO:0000256" key="10">
    <source>
        <dbReference type="ARBA" id="ARBA00022960"/>
    </source>
</evidence>
<keyword evidence="10 16" id="KW-0133">Cell shape</keyword>
<dbReference type="InterPro" id="IPR036318">
    <property type="entry name" value="FAD-bd_PCMH-like_sf"/>
</dbReference>
<dbReference type="NCBIfam" id="TIGR00179">
    <property type="entry name" value="murB"/>
    <property type="match status" value="1"/>
</dbReference>
<dbReference type="InterPro" id="IPR016166">
    <property type="entry name" value="FAD-bd_PCMH"/>
</dbReference>
<dbReference type="SUPFAM" id="SSF56194">
    <property type="entry name" value="Uridine diphospho-N-Acetylenolpyruvylglucosamine reductase, MurB, C-terminal domain"/>
    <property type="match status" value="1"/>
</dbReference>
<reference evidence="18" key="1">
    <citation type="submission" date="2012-04" db="EMBL/GenBank/DDBJ databases">
        <authorList>
            <person name="Borisov I.G."/>
            <person name="Ivanikova N.V."/>
            <person name="Pinevich A.V."/>
        </authorList>
    </citation>
    <scope>NUCLEOTIDE SEQUENCE</scope>
    <source>
        <strain evidence="18">CALU 1027</strain>
    </source>
</reference>
<feature type="active site" description="Proton donor" evidence="16">
    <location>
        <position position="230"/>
    </location>
</feature>
<dbReference type="GO" id="GO:0008762">
    <property type="term" value="F:UDP-N-acetylmuramate dehydrogenase activity"/>
    <property type="evidence" value="ECO:0007669"/>
    <property type="project" value="UniProtKB-UniRule"/>
</dbReference>
<evidence type="ECO:0000256" key="3">
    <source>
        <dbReference type="ARBA" id="ARBA00004496"/>
    </source>
</evidence>
<dbReference type="STRING" id="317619.GCA_000332315_02170"/>
<dbReference type="PANTHER" id="PTHR21071:SF4">
    <property type="entry name" value="UDP-N-ACETYLENOLPYRUVOYLGLUCOSAMINE REDUCTASE"/>
    <property type="match status" value="1"/>
</dbReference>
<gene>
    <name evidence="16" type="primary">murB</name>
    <name evidence="18" type="ORF">PROH_15160</name>
</gene>
<accession>A0A0M2PWQ5</accession>
<dbReference type="GO" id="GO:0071555">
    <property type="term" value="P:cell wall organization"/>
    <property type="evidence" value="ECO:0007669"/>
    <property type="project" value="UniProtKB-KW"/>
</dbReference>
<dbReference type="GO" id="GO:0009252">
    <property type="term" value="P:peptidoglycan biosynthetic process"/>
    <property type="evidence" value="ECO:0007669"/>
    <property type="project" value="UniProtKB-UniRule"/>
</dbReference>
<evidence type="ECO:0000256" key="4">
    <source>
        <dbReference type="ARBA" id="ARBA00004752"/>
    </source>
</evidence>
<keyword evidence="6 16" id="KW-0132">Cell division</keyword>
<dbReference type="RefSeq" id="WP_017712587.1">
    <property type="nucleotide sequence ID" value="NZ_KB235937.1"/>
</dbReference>
<dbReference type="GO" id="GO:0005829">
    <property type="term" value="C:cytosol"/>
    <property type="evidence" value="ECO:0007669"/>
    <property type="project" value="TreeGrafter"/>
</dbReference>
<evidence type="ECO:0000256" key="12">
    <source>
        <dbReference type="ARBA" id="ARBA00023002"/>
    </source>
</evidence>
<dbReference type="OrthoDB" id="9804753at2"/>
<dbReference type="InterPro" id="IPR003170">
    <property type="entry name" value="MurB"/>
</dbReference>
<dbReference type="HAMAP" id="MF_00037">
    <property type="entry name" value="MurB"/>
    <property type="match status" value="1"/>
</dbReference>
<feature type="active site" evidence="16">
    <location>
        <position position="179"/>
    </location>
</feature>
<evidence type="ECO:0000256" key="14">
    <source>
        <dbReference type="ARBA" id="ARBA00023316"/>
    </source>
</evidence>
<evidence type="ECO:0000256" key="8">
    <source>
        <dbReference type="ARBA" id="ARBA00022827"/>
    </source>
</evidence>
<keyword evidence="13 16" id="KW-0131">Cell cycle</keyword>
<dbReference type="Pfam" id="PF02873">
    <property type="entry name" value="MurB_C"/>
    <property type="match status" value="1"/>
</dbReference>
<dbReference type="GO" id="GO:0071949">
    <property type="term" value="F:FAD binding"/>
    <property type="evidence" value="ECO:0007669"/>
    <property type="project" value="InterPro"/>
</dbReference>
<dbReference type="InterPro" id="IPR016167">
    <property type="entry name" value="FAD-bd_PCMH_sub1"/>
</dbReference>
<keyword evidence="11 16" id="KW-0573">Peptidoglycan synthesis</keyword>
<evidence type="ECO:0000256" key="1">
    <source>
        <dbReference type="ARBA" id="ARBA00001974"/>
    </source>
</evidence>
<dbReference type="InterPro" id="IPR011601">
    <property type="entry name" value="MurB_C"/>
</dbReference>
<evidence type="ECO:0000313" key="19">
    <source>
        <dbReference type="Proteomes" id="UP000034681"/>
    </source>
</evidence>
<keyword evidence="14 16" id="KW-0961">Cell wall biogenesis/degradation</keyword>
<evidence type="ECO:0000313" key="18">
    <source>
        <dbReference type="EMBL" id="KKI99113.1"/>
    </source>
</evidence>
<comment type="subcellular location">
    <subcellularLocation>
        <location evidence="3 16">Cytoplasm</location>
    </subcellularLocation>
</comment>
<name>A0A0M2PWQ5_PROHO</name>
<dbReference type="Proteomes" id="UP000034681">
    <property type="component" value="Unassembled WGS sequence"/>
</dbReference>
<dbReference type="Gene3D" id="3.30.465.10">
    <property type="match status" value="1"/>
</dbReference>
<evidence type="ECO:0000259" key="17">
    <source>
        <dbReference type="PROSITE" id="PS51387"/>
    </source>
</evidence>
<keyword evidence="9 16" id="KW-0521">NADP</keyword>
<dbReference type="AlphaFoldDB" id="A0A0M2PWQ5"/>
<evidence type="ECO:0000256" key="5">
    <source>
        <dbReference type="ARBA" id="ARBA00022490"/>
    </source>
</evidence>
<evidence type="ECO:0000256" key="13">
    <source>
        <dbReference type="ARBA" id="ARBA00023306"/>
    </source>
</evidence>
<evidence type="ECO:0000256" key="11">
    <source>
        <dbReference type="ARBA" id="ARBA00022984"/>
    </source>
</evidence>
<protein>
    <recommendedName>
        <fullName evidence="16">UDP-N-acetylenolpyruvoylglucosamine reductase</fullName>
        <ecNumber evidence="16">1.3.1.98</ecNumber>
    </recommendedName>
    <alternativeName>
        <fullName evidence="16">UDP-N-acetylmuramate dehydrogenase</fullName>
    </alternativeName>
</protein>
<evidence type="ECO:0000256" key="15">
    <source>
        <dbReference type="ARBA" id="ARBA00048914"/>
    </source>
</evidence>
<keyword evidence="12 16" id="KW-0560">Oxidoreductase</keyword>
<comment type="caution">
    <text evidence="18">The sequence shown here is derived from an EMBL/GenBank/DDBJ whole genome shotgun (WGS) entry which is preliminary data.</text>
</comment>
<comment type="similarity">
    <text evidence="16">Belongs to the MurB family.</text>
</comment>
<dbReference type="UniPathway" id="UPA00219"/>
<dbReference type="Gene3D" id="3.30.43.10">
    <property type="entry name" value="Uridine Diphospho-n-acetylenolpyruvylglucosamine Reductase, domain 2"/>
    <property type="match status" value="1"/>
</dbReference>
<dbReference type="PROSITE" id="PS51387">
    <property type="entry name" value="FAD_PCMH"/>
    <property type="match status" value="1"/>
</dbReference>
<comment type="pathway">
    <text evidence="4 16">Cell wall biogenesis; peptidoglycan biosynthesis.</text>
</comment>
<dbReference type="NCBIfam" id="NF010480">
    <property type="entry name" value="PRK13905.1"/>
    <property type="match status" value="1"/>
</dbReference>
<dbReference type="eggNOG" id="COG0812">
    <property type="taxonomic scope" value="Bacteria"/>
</dbReference>